<comment type="caution">
    <text evidence="2">The sequence shown here is derived from an EMBL/GenBank/DDBJ whole genome shotgun (WGS) entry which is preliminary data.</text>
</comment>
<reference evidence="2 3" key="1">
    <citation type="submission" date="2017-10" db="EMBL/GenBank/DDBJ databases">
        <title>Comparative genomics in systemic dimorphic fungi from Ajellomycetaceae.</title>
        <authorList>
            <person name="Munoz J.F."/>
            <person name="Mcewen J.G."/>
            <person name="Clay O.K."/>
            <person name="Cuomo C.A."/>
        </authorList>
    </citation>
    <scope>NUCLEOTIDE SEQUENCE [LARGE SCALE GENOMIC DNA]</scope>
    <source>
        <strain evidence="2 3">UAMH5409</strain>
    </source>
</reference>
<dbReference type="InterPro" id="IPR001466">
    <property type="entry name" value="Beta-lactam-related"/>
</dbReference>
<protein>
    <recommendedName>
        <fullName evidence="1">Beta-lactamase-related domain-containing protein</fullName>
    </recommendedName>
</protein>
<dbReference type="InterPro" id="IPR012338">
    <property type="entry name" value="Beta-lactam/transpept-like"/>
</dbReference>
<gene>
    <name evidence="2" type="ORF">AJ79_03712</name>
</gene>
<accession>A0A2B7XXK7</accession>
<dbReference type="PANTHER" id="PTHR43319:SF3">
    <property type="entry name" value="BETA-LACTAMASE-RELATED DOMAIN-CONTAINING PROTEIN"/>
    <property type="match status" value="1"/>
</dbReference>
<dbReference type="PANTHER" id="PTHR43319">
    <property type="entry name" value="BETA-LACTAMASE-RELATED"/>
    <property type="match status" value="1"/>
</dbReference>
<dbReference type="Gene3D" id="3.40.710.10">
    <property type="entry name" value="DD-peptidase/beta-lactamase superfamily"/>
    <property type="match status" value="1"/>
</dbReference>
<evidence type="ECO:0000259" key="1">
    <source>
        <dbReference type="Pfam" id="PF00144"/>
    </source>
</evidence>
<evidence type="ECO:0000313" key="2">
    <source>
        <dbReference type="EMBL" id="PGH13298.1"/>
    </source>
</evidence>
<dbReference type="AlphaFoldDB" id="A0A2B7XXK7"/>
<proteinExistence type="predicted"/>
<dbReference type="OrthoDB" id="5946976at2759"/>
<name>A0A2B7XXK7_9EURO</name>
<keyword evidence="3" id="KW-1185">Reference proteome</keyword>
<dbReference type="Proteomes" id="UP000223968">
    <property type="component" value="Unassembled WGS sequence"/>
</dbReference>
<sequence length="201" mass="22296">MAGSVQGDCDSAFAPVKDLFQKFLDTDEKLGAFIVVNIDGRTALDLWGGHRDQARTSPWTHGTLTNVWSTTKCVTNLAAMMFADRCQLNLFAPVTTYWPEFAANGKQNIQVRHLLSHSSGVSGWEAPSQLRDMFDLKTSTEKLATQKPWWEPGTASDYHARNQAYLVGELVRRVSRKSLTQFVAEKIAGPLGGLPNRRVGK</sequence>
<dbReference type="SUPFAM" id="SSF56601">
    <property type="entry name" value="beta-lactamase/transpeptidase-like"/>
    <property type="match status" value="1"/>
</dbReference>
<dbReference type="InterPro" id="IPR052907">
    <property type="entry name" value="Beta-lactamase/esterase"/>
</dbReference>
<evidence type="ECO:0000313" key="3">
    <source>
        <dbReference type="Proteomes" id="UP000223968"/>
    </source>
</evidence>
<dbReference type="Pfam" id="PF00144">
    <property type="entry name" value="Beta-lactamase"/>
    <property type="match status" value="1"/>
</dbReference>
<dbReference type="EMBL" id="PDNB01000047">
    <property type="protein sequence ID" value="PGH13298.1"/>
    <property type="molecule type" value="Genomic_DNA"/>
</dbReference>
<feature type="domain" description="Beta-lactamase-related" evidence="1">
    <location>
        <begin position="17"/>
        <end position="192"/>
    </location>
</feature>
<dbReference type="STRING" id="1447875.A0A2B7XXK7"/>
<organism evidence="2 3">
    <name type="scientific">Helicocarpus griseus UAMH5409</name>
    <dbReference type="NCBI Taxonomy" id="1447875"/>
    <lineage>
        <taxon>Eukaryota</taxon>
        <taxon>Fungi</taxon>
        <taxon>Dikarya</taxon>
        <taxon>Ascomycota</taxon>
        <taxon>Pezizomycotina</taxon>
        <taxon>Eurotiomycetes</taxon>
        <taxon>Eurotiomycetidae</taxon>
        <taxon>Onygenales</taxon>
        <taxon>Ajellomycetaceae</taxon>
        <taxon>Helicocarpus</taxon>
    </lineage>
</organism>